<protein>
    <recommendedName>
        <fullName evidence="4">Lipoprotein</fullName>
    </recommendedName>
</protein>
<evidence type="ECO:0008006" key="4">
    <source>
        <dbReference type="Google" id="ProtNLM"/>
    </source>
</evidence>
<dbReference type="STRING" id="1265309.K529_000975"/>
<reference evidence="2 3" key="1">
    <citation type="journal article" date="2016" name="ISME J.">
        <title>Global occurrence and heterogeneity of the Roseobacter-clade species Ruegeria mobilis.</title>
        <authorList>
            <person name="Sonnenschein E."/>
            <person name="Gram L."/>
        </authorList>
    </citation>
    <scope>NUCLEOTIDE SEQUENCE [LARGE SCALE GENOMIC DNA]</scope>
    <source>
        <strain evidence="2 3">F1926</strain>
    </source>
</reference>
<feature type="chain" id="PRO_5008518214" description="Lipoprotein" evidence="1">
    <location>
        <begin position="17"/>
        <end position="167"/>
    </location>
</feature>
<sequence length="167" mass="18190">MFRIFASGLVLSVVVAACSSVSESPSQNVDGFNIFWKDFGKISSVHPGSLELNAGEGIYMFGRTSAPTYTLSNGDVIVHNYNSCDKYTGDPSGLYAECWNKGVRAENAASSRLSFAKFVEVAEVAVRREGSCQWVGYDRAFDLQARSIGLVASSKDERLFFAKLRCG</sequence>
<name>A0A1B0ZYB4_9RHOB</name>
<dbReference type="GeneID" id="28248361"/>
<proteinExistence type="predicted"/>
<dbReference type="RefSeq" id="WP_005621917.1">
    <property type="nucleotide sequence ID" value="NZ_CP015230.1"/>
</dbReference>
<dbReference type="PROSITE" id="PS51257">
    <property type="entry name" value="PROKAR_LIPOPROTEIN"/>
    <property type="match status" value="1"/>
</dbReference>
<dbReference type="AlphaFoldDB" id="A0A1B0ZYB4"/>
<dbReference type="Proteomes" id="UP000013243">
    <property type="component" value="Chromosome"/>
</dbReference>
<dbReference type="KEGG" id="rmb:K529_000975"/>
<keyword evidence="1" id="KW-0732">Signal</keyword>
<evidence type="ECO:0000313" key="3">
    <source>
        <dbReference type="Proteomes" id="UP000013243"/>
    </source>
</evidence>
<feature type="signal peptide" evidence="1">
    <location>
        <begin position="1"/>
        <end position="16"/>
    </location>
</feature>
<accession>A0A1B0ZYB4</accession>
<organism evidence="2 3">
    <name type="scientific">Tritonibacter mobilis F1926</name>
    <dbReference type="NCBI Taxonomy" id="1265309"/>
    <lineage>
        <taxon>Bacteria</taxon>
        <taxon>Pseudomonadati</taxon>
        <taxon>Pseudomonadota</taxon>
        <taxon>Alphaproteobacteria</taxon>
        <taxon>Rhodobacterales</taxon>
        <taxon>Paracoccaceae</taxon>
        <taxon>Tritonibacter</taxon>
    </lineage>
</organism>
<dbReference type="EMBL" id="CP015230">
    <property type="protein sequence ID" value="ANP39324.1"/>
    <property type="molecule type" value="Genomic_DNA"/>
</dbReference>
<evidence type="ECO:0000256" key="1">
    <source>
        <dbReference type="SAM" id="SignalP"/>
    </source>
</evidence>
<gene>
    <name evidence="2" type="ORF">K529_000975</name>
</gene>
<dbReference type="OrthoDB" id="7872903at2"/>
<evidence type="ECO:0000313" key="2">
    <source>
        <dbReference type="EMBL" id="ANP39324.1"/>
    </source>
</evidence>